<evidence type="ECO:0000313" key="2">
    <source>
        <dbReference type="Proteomes" id="UP000682134"/>
    </source>
</evidence>
<protein>
    <submittedName>
        <fullName evidence="1">Accessory Sec system S-layer assembly protein</fullName>
    </submittedName>
</protein>
<dbReference type="InterPro" id="IPR030910">
    <property type="entry name" value="SLAP_dom"/>
</dbReference>
<dbReference type="Proteomes" id="UP000682134">
    <property type="component" value="Unassembled WGS sequence"/>
</dbReference>
<dbReference type="EMBL" id="JAGIYQ010000004">
    <property type="protein sequence ID" value="MBP0725141.1"/>
    <property type="molecule type" value="Genomic_DNA"/>
</dbReference>
<dbReference type="NCBIfam" id="TIGR04398">
    <property type="entry name" value="SLAP_DUP"/>
    <property type="match status" value="2"/>
</dbReference>
<dbReference type="AlphaFoldDB" id="A0A940NQQ8"/>
<comment type="caution">
    <text evidence="1">The sequence shown here is derived from an EMBL/GenBank/DDBJ whole genome shotgun (WGS) entry which is preliminary data.</text>
</comment>
<organism evidence="1 2">
    <name type="scientific">Gottfriedia endophytica</name>
    <dbReference type="NCBI Taxonomy" id="2820819"/>
    <lineage>
        <taxon>Bacteria</taxon>
        <taxon>Bacillati</taxon>
        <taxon>Bacillota</taxon>
        <taxon>Bacilli</taxon>
        <taxon>Bacillales</taxon>
        <taxon>Bacillaceae</taxon>
        <taxon>Gottfriedia</taxon>
    </lineage>
</organism>
<dbReference type="InterPro" id="IPR030911">
    <property type="entry name" value="Sec_acc_SLAP"/>
</dbReference>
<proteinExistence type="predicted"/>
<sequence>MLSSIKGLFKKGKDTTVSSKDLFKHGEEEQVATIESESGSDQEEIFPTISFHPLMMLEDEKRYVYQFLSNELPPLKPNQVSLSAIELVKEENGVSVLAFVRNSLPKSFSLQNVMLLLLNEERELLAKKLFTLEDLGELPACSSRPHSFFFETDTLTKEEMPESGFQLLFDLSTSVHRLALEPSWEERLSEDQKQQLSELVSSLPKLGENEVSFHAVNAGLQPDGTLAATLLVRNGAKQAINLEQLPLELINENNELIASGSFKLPPLIVQPNTSKPWTFIFPAELVQLREFTKWRIRVPQ</sequence>
<name>A0A940NQQ8_9BACI</name>
<evidence type="ECO:0000313" key="1">
    <source>
        <dbReference type="EMBL" id="MBP0725141.1"/>
    </source>
</evidence>
<keyword evidence="2" id="KW-1185">Reference proteome</keyword>
<dbReference type="RefSeq" id="WP_209404374.1">
    <property type="nucleotide sequence ID" value="NZ_JAGIYQ010000004.1"/>
</dbReference>
<accession>A0A940NQQ8</accession>
<gene>
    <name evidence="1" type="ORF">J5Y03_08035</name>
</gene>
<reference evidence="1" key="1">
    <citation type="submission" date="2021-04" db="EMBL/GenBank/DDBJ databases">
        <title>Genome seq and assembly of Bacillus sp.</title>
        <authorList>
            <person name="Chhetri G."/>
        </authorList>
    </citation>
    <scope>NUCLEOTIDE SEQUENCE</scope>
    <source>
        <strain evidence="1">RG28</strain>
    </source>
</reference>
<dbReference type="NCBIfam" id="TIGR04399">
    <property type="entry name" value="acc_Sec_SLAP"/>
    <property type="match status" value="1"/>
</dbReference>